<proteinExistence type="predicted"/>
<evidence type="ECO:0000313" key="5">
    <source>
        <dbReference type="Proteomes" id="UP000321386"/>
    </source>
</evidence>
<dbReference type="SUPFAM" id="SSF46689">
    <property type="entry name" value="Homeodomain-like"/>
    <property type="match status" value="1"/>
</dbReference>
<reference evidence="4 5" key="1">
    <citation type="submission" date="2019-07" db="EMBL/GenBank/DDBJ databases">
        <title>Whole genome shotgun sequence of Cellulomonas persica NBRC 101101.</title>
        <authorList>
            <person name="Hosoyama A."/>
            <person name="Uohara A."/>
            <person name="Ohji S."/>
            <person name="Ichikawa N."/>
        </authorList>
    </citation>
    <scope>NUCLEOTIDE SEQUENCE [LARGE SCALE GENOMIC DNA]</scope>
    <source>
        <strain evidence="4 5">NBRC 101101</strain>
    </source>
</reference>
<dbReference type="PANTHER" id="PTHR30055:SF226">
    <property type="entry name" value="HTH-TYPE TRANSCRIPTIONAL REGULATOR PKSA"/>
    <property type="match status" value="1"/>
</dbReference>
<dbReference type="RefSeq" id="WP_146805831.1">
    <property type="nucleotide sequence ID" value="NZ_BJUA01000005.1"/>
</dbReference>
<feature type="domain" description="HTH tetR-type" evidence="3">
    <location>
        <begin position="14"/>
        <end position="73"/>
    </location>
</feature>
<organism evidence="4 5">
    <name type="scientific">Cellulomonas persica</name>
    <dbReference type="NCBI Taxonomy" id="76861"/>
    <lineage>
        <taxon>Bacteria</taxon>
        <taxon>Bacillati</taxon>
        <taxon>Actinomycetota</taxon>
        <taxon>Actinomycetes</taxon>
        <taxon>Micrococcales</taxon>
        <taxon>Cellulomonadaceae</taxon>
        <taxon>Cellulomonas</taxon>
    </lineage>
</organism>
<comment type="caution">
    <text evidence="4">The sequence shown here is derived from an EMBL/GenBank/DDBJ whole genome shotgun (WGS) entry which is preliminary data.</text>
</comment>
<evidence type="ECO:0000259" key="3">
    <source>
        <dbReference type="PROSITE" id="PS50977"/>
    </source>
</evidence>
<dbReference type="Gene3D" id="1.10.357.10">
    <property type="entry name" value="Tetracycline Repressor, domain 2"/>
    <property type="match status" value="1"/>
</dbReference>
<name>A0A510USC4_9CELL</name>
<dbReference type="Proteomes" id="UP000321386">
    <property type="component" value="Unassembled WGS sequence"/>
</dbReference>
<accession>A0A510USC4</accession>
<keyword evidence="5" id="KW-1185">Reference proteome</keyword>
<dbReference type="GO" id="GO:0003700">
    <property type="term" value="F:DNA-binding transcription factor activity"/>
    <property type="evidence" value="ECO:0007669"/>
    <property type="project" value="TreeGrafter"/>
</dbReference>
<dbReference type="AlphaFoldDB" id="A0A510USC4"/>
<dbReference type="PROSITE" id="PS50977">
    <property type="entry name" value="HTH_TETR_2"/>
    <property type="match status" value="1"/>
</dbReference>
<dbReference type="InterPro" id="IPR001647">
    <property type="entry name" value="HTH_TetR"/>
</dbReference>
<evidence type="ECO:0000256" key="2">
    <source>
        <dbReference type="PROSITE-ProRule" id="PRU00335"/>
    </source>
</evidence>
<protein>
    <submittedName>
        <fullName evidence="4">TetR family transcriptional regulator</fullName>
    </submittedName>
</protein>
<feature type="DNA-binding region" description="H-T-H motif" evidence="2">
    <location>
        <begin position="36"/>
        <end position="55"/>
    </location>
</feature>
<dbReference type="InterPro" id="IPR009057">
    <property type="entry name" value="Homeodomain-like_sf"/>
</dbReference>
<sequence>MPRINAATVAEHRALQRRAVLDAARDLLAETGQAPSLAEVGKRAGLARSSVYEYARSRDDLMAAVVADVFPGWADRIRTAIAQAPTPAEKVWAYVESNVAFFSGSEQRVARALGSVVDPAILHGPMQEFHTALQEPLREALRELGDPAPDAVADLVDAMLLSATSQLRGAQHPEVGIDDRAAALAPLRRVLGPYLGLPATD</sequence>
<evidence type="ECO:0000313" key="4">
    <source>
        <dbReference type="EMBL" id="GEK17557.1"/>
    </source>
</evidence>
<dbReference type="InterPro" id="IPR050109">
    <property type="entry name" value="HTH-type_TetR-like_transc_reg"/>
</dbReference>
<dbReference type="Pfam" id="PF00440">
    <property type="entry name" value="TetR_N"/>
    <property type="match status" value="1"/>
</dbReference>
<dbReference type="GO" id="GO:0000976">
    <property type="term" value="F:transcription cis-regulatory region binding"/>
    <property type="evidence" value="ECO:0007669"/>
    <property type="project" value="TreeGrafter"/>
</dbReference>
<keyword evidence="1 2" id="KW-0238">DNA-binding</keyword>
<dbReference type="PANTHER" id="PTHR30055">
    <property type="entry name" value="HTH-TYPE TRANSCRIPTIONAL REGULATOR RUTR"/>
    <property type="match status" value="1"/>
</dbReference>
<dbReference type="Gene3D" id="1.10.10.60">
    <property type="entry name" value="Homeodomain-like"/>
    <property type="match status" value="1"/>
</dbReference>
<gene>
    <name evidence="4" type="ORF">CPE01_12900</name>
</gene>
<dbReference type="PRINTS" id="PR00455">
    <property type="entry name" value="HTHTETR"/>
</dbReference>
<dbReference type="EMBL" id="BJUA01000005">
    <property type="protein sequence ID" value="GEK17557.1"/>
    <property type="molecule type" value="Genomic_DNA"/>
</dbReference>
<evidence type="ECO:0000256" key="1">
    <source>
        <dbReference type="ARBA" id="ARBA00023125"/>
    </source>
</evidence>
<dbReference type="OrthoDB" id="4709704at2"/>